<dbReference type="Pfam" id="PF01648">
    <property type="entry name" value="ACPS"/>
    <property type="match status" value="1"/>
</dbReference>
<evidence type="ECO:0000256" key="3">
    <source>
        <dbReference type="ARBA" id="ARBA00008342"/>
    </source>
</evidence>
<feature type="binding site" evidence="13">
    <location>
        <position position="132"/>
    </location>
    <ligand>
        <name>Mg(2+)</name>
        <dbReference type="ChEBI" id="CHEBI:18420"/>
    </ligand>
</feature>
<dbReference type="InterPro" id="IPR041354">
    <property type="entry name" value="4PPT_N"/>
</dbReference>
<dbReference type="GO" id="GO:0009239">
    <property type="term" value="P:enterobactin biosynthetic process"/>
    <property type="evidence" value="ECO:0007669"/>
    <property type="project" value="UniProtKB-UniPathway"/>
</dbReference>
<dbReference type="GO" id="GO:0000287">
    <property type="term" value="F:magnesium ion binding"/>
    <property type="evidence" value="ECO:0007669"/>
    <property type="project" value="InterPro"/>
</dbReference>
<dbReference type="InterPro" id="IPR037143">
    <property type="entry name" value="4-PPantetheinyl_Trfase_dom_sf"/>
</dbReference>
<dbReference type="PRINTS" id="PR01399">
    <property type="entry name" value="ENTSNTHTASED"/>
</dbReference>
<dbReference type="InterPro" id="IPR003542">
    <property type="entry name" value="Enbac_synth_compD-like"/>
</dbReference>
<evidence type="ECO:0000313" key="17">
    <source>
        <dbReference type="Proteomes" id="UP000185109"/>
    </source>
</evidence>
<comment type="similarity">
    <text evidence="3">Belongs to the P-Pant transferase superfamily. EntD family.</text>
</comment>
<geneLocation type="plasmid" evidence="17">
    <name>prsp8c3a</name>
</geneLocation>
<dbReference type="Pfam" id="PF17837">
    <property type="entry name" value="4PPT_N"/>
    <property type="match status" value="1"/>
</dbReference>
<comment type="catalytic activity">
    <reaction evidence="11">
        <text>apo-[peptidyl-carrier protein] + CoA = holo-[peptidyl-carrier protein] + adenosine 3',5'-bisphosphate + H(+)</text>
        <dbReference type="Rhea" id="RHEA:46228"/>
        <dbReference type="Rhea" id="RHEA-COMP:11479"/>
        <dbReference type="Rhea" id="RHEA-COMP:11480"/>
        <dbReference type="ChEBI" id="CHEBI:15378"/>
        <dbReference type="ChEBI" id="CHEBI:29999"/>
        <dbReference type="ChEBI" id="CHEBI:57287"/>
        <dbReference type="ChEBI" id="CHEBI:58343"/>
        <dbReference type="ChEBI" id="CHEBI:64479"/>
    </reaction>
</comment>
<evidence type="ECO:0000256" key="4">
    <source>
        <dbReference type="ARBA" id="ARBA00011503"/>
    </source>
</evidence>
<keyword evidence="16" id="KW-0614">Plasmid</keyword>
<feature type="binding site" evidence="12">
    <location>
        <position position="182"/>
    </location>
    <ligand>
        <name>CoA</name>
        <dbReference type="ChEBI" id="CHEBI:57287"/>
    </ligand>
</feature>
<gene>
    <name evidence="16" type="ORF">AM571_PA00020</name>
</gene>
<dbReference type="PANTHER" id="PTHR38096:SF1">
    <property type="entry name" value="ENTEROBACTIN SYNTHASE COMPONENT D"/>
    <property type="match status" value="1"/>
</dbReference>
<dbReference type="SUPFAM" id="SSF56214">
    <property type="entry name" value="4'-phosphopantetheinyl transferase"/>
    <property type="match status" value="1"/>
</dbReference>
<feature type="binding site" evidence="13">
    <location>
        <position position="134"/>
    </location>
    <ligand>
        <name>Mg(2+)</name>
        <dbReference type="ChEBI" id="CHEBI:18420"/>
    </ligand>
</feature>
<dbReference type="InterPro" id="IPR008278">
    <property type="entry name" value="4-PPantetheinyl_Trfase_dom"/>
</dbReference>
<comment type="function">
    <text evidence="1">Involved in the biosynthesis of the siderophore enterobactin (enterochelin), which is a macrocyclic trimeric lactone of N-(2,3-dihydroxybenzoyl)-serine. The serine trilactone serves as a scaffolding for the three catechol functionalities that provide hexadentate coordination for the tightly ligated iron(2+) atoms. Plays an essential role in the assembly of the enterobactin by catalyzing the transfer of the 4'-phosphopantetheine (Ppant) moiety from coenzyme A to the apo-domains of both EntB (ArCP domain) and EntF (PCP domain) to yield their holo-forms which make them competent for the activation of 2,3-dihydroxybenzoate (DHB) and L-serine, respectively.</text>
</comment>
<evidence type="ECO:0000256" key="7">
    <source>
        <dbReference type="ARBA" id="ARBA00023191"/>
    </source>
</evidence>
<evidence type="ECO:0000256" key="9">
    <source>
        <dbReference type="ARBA" id="ARBA00031996"/>
    </source>
</evidence>
<comment type="subunit">
    <text evidence="4">EntB, EntD, EntE, and EntF form a multienzyme complex called enterobactin synthase.</text>
</comment>
<reference evidence="16 17" key="1">
    <citation type="submission" date="2016-09" db="EMBL/GenBank/DDBJ databases">
        <title>The complete genome sequences of Rhizobium gallicum, symbiovars gallicum and phaseoli, symbionts associated to common bean (Phaseolus vulgaris).</title>
        <authorList>
            <person name="Bustos P."/>
            <person name="Santamaria R.I."/>
            <person name="Perez-Carrascal O.M."/>
            <person name="Juarez S."/>
            <person name="Lozano L."/>
            <person name="Martinez-Flores I."/>
            <person name="Martinez-Romero E."/>
            <person name="Cevallos M."/>
            <person name="Romero D."/>
            <person name="Davila G."/>
            <person name="Gonzalez V."/>
        </authorList>
    </citation>
    <scope>NUCLEOTIDE SEQUENCE [LARGE SCALE GENOMIC DNA]</scope>
    <source>
        <strain evidence="16 17">8C-3</strain>
        <plasmid evidence="17">Plasmid prsp8c3a</plasmid>
    </source>
</reference>
<evidence type="ECO:0000256" key="6">
    <source>
        <dbReference type="ARBA" id="ARBA00022679"/>
    </source>
</evidence>
<evidence type="ECO:0000256" key="12">
    <source>
        <dbReference type="PIRSR" id="PIRSR603542-1"/>
    </source>
</evidence>
<evidence type="ECO:0000256" key="5">
    <source>
        <dbReference type="ARBA" id="ARBA00019087"/>
    </source>
</evidence>
<keyword evidence="13" id="KW-0460">Magnesium</keyword>
<dbReference type="PANTHER" id="PTHR38096">
    <property type="entry name" value="ENTEROBACTIN SYNTHASE COMPONENT D"/>
    <property type="match status" value="1"/>
</dbReference>
<dbReference type="Proteomes" id="UP000185109">
    <property type="component" value="Plasmid pRsp8C3a"/>
</dbReference>
<comment type="catalytic activity">
    <reaction evidence="10">
        <text>apo-[aryl-carrier protein] + CoA = holo-[aryl-carrier protein] + adenosine 3',5'-bisphosphate + H(+)</text>
        <dbReference type="Rhea" id="RHEA:48404"/>
        <dbReference type="Rhea" id="RHEA-COMP:15903"/>
        <dbReference type="Rhea" id="RHEA-COMP:17557"/>
        <dbReference type="ChEBI" id="CHEBI:15378"/>
        <dbReference type="ChEBI" id="CHEBI:29999"/>
        <dbReference type="ChEBI" id="CHEBI:57287"/>
        <dbReference type="ChEBI" id="CHEBI:58343"/>
        <dbReference type="ChEBI" id="CHEBI:64479"/>
    </reaction>
</comment>
<dbReference type="RefSeq" id="WP_074063409.1">
    <property type="nucleotide sequence ID" value="NZ_CP017242.1"/>
</dbReference>
<proteinExistence type="inferred from homology"/>
<comment type="pathway">
    <text evidence="2">Siderophore biosynthesis; enterobactin biosynthesis.</text>
</comment>
<dbReference type="UniPathway" id="UPA00017"/>
<name>A0A1L5PA04_RHIET</name>
<keyword evidence="13" id="KW-0479">Metal-binding</keyword>
<evidence type="ECO:0000256" key="11">
    <source>
        <dbReference type="ARBA" id="ARBA00049191"/>
    </source>
</evidence>
<feature type="domain" description="4'-phosphopantetheinyl transferase" evidence="14">
    <location>
        <begin position="129"/>
        <end position="205"/>
    </location>
</feature>
<protein>
    <recommendedName>
        <fullName evidence="5">Enterobactin synthase component D</fullName>
    </recommendedName>
    <alternativeName>
        <fullName evidence="8">4'-phosphopantetheinyl transferase EntD</fullName>
    </alternativeName>
    <alternativeName>
        <fullName evidence="9">Enterochelin synthase D</fullName>
    </alternativeName>
</protein>
<feature type="binding site" evidence="12">
    <location>
        <position position="75"/>
    </location>
    <ligand>
        <name>CoA</name>
        <dbReference type="ChEBI" id="CHEBI:57287"/>
    </ligand>
</feature>
<feature type="binding site" evidence="12">
    <location>
        <position position="132"/>
    </location>
    <ligand>
        <name>CoA</name>
        <dbReference type="ChEBI" id="CHEBI:57287"/>
    </ligand>
</feature>
<evidence type="ECO:0000256" key="1">
    <source>
        <dbReference type="ARBA" id="ARBA00003937"/>
    </source>
</evidence>
<organism evidence="16 17">
    <name type="scientific">Rhizobium etli 8C-3</name>
    <dbReference type="NCBI Taxonomy" id="538025"/>
    <lineage>
        <taxon>Bacteria</taxon>
        <taxon>Pseudomonadati</taxon>
        <taxon>Pseudomonadota</taxon>
        <taxon>Alphaproteobacteria</taxon>
        <taxon>Hyphomicrobiales</taxon>
        <taxon>Rhizobiaceae</taxon>
        <taxon>Rhizobium/Agrobacterium group</taxon>
        <taxon>Rhizobium</taxon>
    </lineage>
</organism>
<feature type="domain" description="4'-phosphopantetheinyl transferase N-terminal" evidence="15">
    <location>
        <begin position="61"/>
        <end position="121"/>
    </location>
</feature>
<dbReference type="EMBL" id="CP017242">
    <property type="protein sequence ID" value="APO76912.1"/>
    <property type="molecule type" value="Genomic_DNA"/>
</dbReference>
<comment type="cofactor">
    <cofactor evidence="13">
        <name>Mg(2+)</name>
        <dbReference type="ChEBI" id="CHEBI:18420"/>
    </cofactor>
</comment>
<evidence type="ECO:0000256" key="10">
    <source>
        <dbReference type="ARBA" id="ARBA00049176"/>
    </source>
</evidence>
<feature type="binding site" evidence="12">
    <location>
        <begin position="111"/>
        <end position="112"/>
    </location>
    <ligand>
        <name>CoA</name>
        <dbReference type="ChEBI" id="CHEBI:57287"/>
    </ligand>
</feature>
<dbReference type="GO" id="GO:0009366">
    <property type="term" value="C:enterobactin synthetase complex"/>
    <property type="evidence" value="ECO:0007669"/>
    <property type="project" value="InterPro"/>
</dbReference>
<dbReference type="Gene3D" id="3.90.470.20">
    <property type="entry name" value="4'-phosphopantetheinyl transferase domain"/>
    <property type="match status" value="1"/>
</dbReference>
<feature type="binding site" evidence="12">
    <location>
        <position position="178"/>
    </location>
    <ligand>
        <name>CoA</name>
        <dbReference type="ChEBI" id="CHEBI:57287"/>
    </ligand>
</feature>
<dbReference type="GO" id="GO:0005886">
    <property type="term" value="C:plasma membrane"/>
    <property type="evidence" value="ECO:0007669"/>
    <property type="project" value="TreeGrafter"/>
</dbReference>
<evidence type="ECO:0000313" key="16">
    <source>
        <dbReference type="EMBL" id="APO76912.1"/>
    </source>
</evidence>
<accession>A0A1L5PA04</accession>
<evidence type="ECO:0000259" key="15">
    <source>
        <dbReference type="Pfam" id="PF17837"/>
    </source>
</evidence>
<evidence type="ECO:0000259" key="14">
    <source>
        <dbReference type="Pfam" id="PF01648"/>
    </source>
</evidence>
<evidence type="ECO:0000256" key="13">
    <source>
        <dbReference type="PIRSR" id="PIRSR603542-2"/>
    </source>
</evidence>
<keyword evidence="7" id="KW-0259">Enterobactin biosynthesis</keyword>
<feature type="binding site" evidence="12">
    <location>
        <position position="67"/>
    </location>
    <ligand>
        <name>CoA</name>
        <dbReference type="ChEBI" id="CHEBI:57287"/>
    </ligand>
</feature>
<dbReference type="GO" id="GO:0008897">
    <property type="term" value="F:holo-[acyl-carrier-protein] synthase activity"/>
    <property type="evidence" value="ECO:0007669"/>
    <property type="project" value="InterPro"/>
</dbReference>
<sequence>MKPASDYLSYLQAHAGRFLSDVAVLSEQPNVLIALQAHYTVPAYTRSLFETYDIDFPSTLINAVPKRQSEFLAGRALARAALDRLLDTGVSIAIGEQGSPVWPGGVSGSISHSHGKCLCLVLAGEERLIGIDVEKVATGASLEAILKEALAPQERDRVFQQTRFDPAVLATLIFSAKETIFKALHPVVLQFFGFDAAVFNSIHSDQKLSLSIVHSLHPGIPQNKEILIDFDIDGEFVRTWTMLDRQTLAVQRSARSPAVGLG</sequence>
<evidence type="ECO:0000256" key="8">
    <source>
        <dbReference type="ARBA" id="ARBA00029894"/>
    </source>
</evidence>
<dbReference type="AlphaFoldDB" id="A0A1L5PA04"/>
<keyword evidence="6 16" id="KW-0808">Transferase</keyword>
<evidence type="ECO:0000256" key="2">
    <source>
        <dbReference type="ARBA" id="ARBA00004993"/>
    </source>
</evidence>